<protein>
    <recommendedName>
        <fullName evidence="1">CHAT domain-containing protein</fullName>
    </recommendedName>
</protein>
<keyword evidence="3" id="KW-1185">Reference proteome</keyword>
<comment type="caution">
    <text evidence="2">The sequence shown here is derived from an EMBL/GenBank/DDBJ whole genome shotgun (WGS) entry which is preliminary data.</text>
</comment>
<evidence type="ECO:0000259" key="1">
    <source>
        <dbReference type="Pfam" id="PF12770"/>
    </source>
</evidence>
<evidence type="ECO:0000313" key="2">
    <source>
        <dbReference type="EMBL" id="KAF4616033.1"/>
    </source>
</evidence>
<dbReference type="Proteomes" id="UP000521872">
    <property type="component" value="Unassembled WGS sequence"/>
</dbReference>
<dbReference type="EMBL" id="JAACJL010000032">
    <property type="protein sequence ID" value="KAF4616033.1"/>
    <property type="molecule type" value="Genomic_DNA"/>
</dbReference>
<proteinExistence type="predicted"/>
<feature type="domain" description="CHAT" evidence="1">
    <location>
        <begin position="1168"/>
        <end position="1462"/>
    </location>
</feature>
<dbReference type="Pfam" id="PF12770">
    <property type="entry name" value="CHAT"/>
    <property type="match status" value="1"/>
</dbReference>
<evidence type="ECO:0000313" key="3">
    <source>
        <dbReference type="Proteomes" id="UP000521872"/>
    </source>
</evidence>
<sequence>MISSGERTSGMEDIMRRIDNLTIGEVTNLLKSPELLLDPASTSPSLPIPVLEALLLLRRYSSRQSPSDIARAASLILQLPNLQGDPSLRHLYFVLASHSVDVFERTSELGHLDRAVALLEDLWDEQTIQSMDNMRFMVGSLLSRSCLCHYLTSGEPKARESAVNVFHQICSSSPGLAASSNTSVLLILGDIMRHSYVTGIDFSEPFLSVSSSVLRALKIDPNGFTAFQILVVSLVYSIIHEEQGTWLNNMTLLLAAVEESKIDGSDITVLLNAVATFPSSSSKPLCLLYISYILDSQGLIMHDSSYEDDGGVFWTEESRKAVQHFRQLITHEGALVARETFQSFSLKGHLERRPILGVERYFQPESKLAHTCMFKLSMVVQKDVENAPSADISHETFFIHLEKLCNAASPDQLRDAALEAEDLDRFLDISPYLRQPEERLRLWRNSPTTKAYIMFRTNMKDRRISIEIANTLYVHLDDEPGYAHFVYQLASNLCSMDANQPRLTVASHFFLEFFRVQKRGSLMHILAMVELATTHFLLFFRERRRGQISTIAFALELFREAVAFCSELMESSDPWFVEARKVLLIARILHYRYNLFSESETSLQRTFAECNDLLDHLPIGLPFCASTLEVITINSLLFLARHTKNTLEWHKAIKYLASAIDQVANGTNHVSGMAGDEDASIIVDVVLKGGVDPANISFGSEALHILHISDVFRTIGGDCCKNPGHLRISIECYLRDLEFEPTNSLSESEKVLQNVNDLRAHSLVVKAALRSAVLSLVGGEHILNESDDSRPASTPGSFLIFKYRAGYLNDPDDNPSAIGMHATGRLLCYTPVKVSQFYLDTTGDNLNESDEAFSSTYQEDGSSSLASWPDDLLSFKDAAAYVSSADNMPSTLIPGFDQISNNEAHELFKMPLEPRTIRALVRNVDSEIRSTEKSTSFLAQNYINELRKPPLWNRNNVGLQARIEQIKNFGHNITQYGSIQALLTRGPERCLELIESARTMFWTRLLRLKTSFVCLPDDLAKAFEVVAKEIEILQANTTFTADNTWLDQSQRLFELEVTFEKMVSEARTIPGFKNFLRPKSYEMLMQASSTDGPIVILLGSNSIYAALVVQPTGVDHVFLPGVTDDVLDRLALGFNRACQSARSILQEDESVERFGKRRRKAMPDYNVLLQSIWELVVKPVFDFLSYLSHPKALDARSRLWWCPTGKFTFLPIHAAGTNFGTPNADCVSNYAVSSYIPTLSMLISARDHAPKLLVSELKVLVLAQPETPGHASLPMTLNELELVESIVPSSQLLHVNKDVPQLSASNSNRTVSETLEALPQASILHLACHGHQDSKDPLNSGFALADGRLSLGKLIACHTPDAFFAFLSACESAAGDAEVPDESLSLSVAMLYAGFRSVIGTMWMMNDNDGPEVARSVYQALFKDPSRMLDPNAIPFALDAAVRKLQESGVHPSRWATYAHIGV</sequence>
<dbReference type="InterPro" id="IPR024983">
    <property type="entry name" value="CHAT_dom"/>
</dbReference>
<organism evidence="2 3">
    <name type="scientific">Agrocybe pediades</name>
    <dbReference type="NCBI Taxonomy" id="84607"/>
    <lineage>
        <taxon>Eukaryota</taxon>
        <taxon>Fungi</taxon>
        <taxon>Dikarya</taxon>
        <taxon>Basidiomycota</taxon>
        <taxon>Agaricomycotina</taxon>
        <taxon>Agaricomycetes</taxon>
        <taxon>Agaricomycetidae</taxon>
        <taxon>Agaricales</taxon>
        <taxon>Agaricineae</taxon>
        <taxon>Strophariaceae</taxon>
        <taxon>Agrocybe</taxon>
    </lineage>
</organism>
<accession>A0A8H4VN41</accession>
<gene>
    <name evidence="2" type="ORF">D9613_011377</name>
</gene>
<name>A0A8H4VN41_9AGAR</name>
<reference evidence="2 3" key="1">
    <citation type="submission" date="2019-12" db="EMBL/GenBank/DDBJ databases">
        <authorList>
            <person name="Floudas D."/>
            <person name="Bentzer J."/>
            <person name="Ahren D."/>
            <person name="Johansson T."/>
            <person name="Persson P."/>
            <person name="Tunlid A."/>
        </authorList>
    </citation>
    <scope>NUCLEOTIDE SEQUENCE [LARGE SCALE GENOMIC DNA]</scope>
    <source>
        <strain evidence="2 3">CBS 102.39</strain>
    </source>
</reference>